<dbReference type="SUPFAM" id="SSF48452">
    <property type="entry name" value="TPR-like"/>
    <property type="match status" value="2"/>
</dbReference>
<accession>A0AAJ6MN46</accession>
<dbReference type="PANTHER" id="PTHR44835:SF1">
    <property type="entry name" value="PROTEIN O-GLCNAC TRANSFERASE"/>
    <property type="match status" value="1"/>
</dbReference>
<feature type="repeat" description="TPR" evidence="8">
    <location>
        <begin position="57"/>
        <end position="90"/>
    </location>
</feature>
<name>A0AAJ6MN46_9BRAD</name>
<dbReference type="SMART" id="SM00028">
    <property type="entry name" value="TPR"/>
    <property type="match status" value="9"/>
</dbReference>
<comment type="pathway">
    <text evidence="1">Protein modification; protein glycosylation.</text>
</comment>
<evidence type="ECO:0000256" key="7">
    <source>
        <dbReference type="ARBA" id="ARBA00022803"/>
    </source>
</evidence>
<dbReference type="GO" id="GO:0097363">
    <property type="term" value="F:protein O-acetylglucosaminyltransferase activity"/>
    <property type="evidence" value="ECO:0007669"/>
    <property type="project" value="UniProtKB-EC"/>
</dbReference>
<evidence type="ECO:0000313" key="11">
    <source>
        <dbReference type="EMBL" id="WWE92009.1"/>
    </source>
</evidence>
<evidence type="ECO:0000256" key="3">
    <source>
        <dbReference type="ARBA" id="ARBA00011970"/>
    </source>
</evidence>
<dbReference type="Pfam" id="PF13176">
    <property type="entry name" value="TPR_7"/>
    <property type="match status" value="1"/>
</dbReference>
<feature type="repeat" description="TPR" evidence="8">
    <location>
        <begin position="159"/>
        <end position="192"/>
    </location>
</feature>
<feature type="domain" description="O-GlcNAc transferase C-terminal" evidence="10">
    <location>
        <begin position="543"/>
        <end position="723"/>
    </location>
</feature>
<feature type="repeat" description="TPR" evidence="8">
    <location>
        <begin position="295"/>
        <end position="328"/>
    </location>
</feature>
<keyword evidence="6" id="KW-0677">Repeat</keyword>
<dbReference type="Pfam" id="PF13432">
    <property type="entry name" value="TPR_16"/>
    <property type="match status" value="3"/>
</dbReference>
<dbReference type="EMBL" id="CP050066">
    <property type="protein sequence ID" value="WWE92009.1"/>
    <property type="molecule type" value="Genomic_DNA"/>
</dbReference>
<dbReference type="Gene3D" id="3.40.50.2000">
    <property type="entry name" value="Glycogen Phosphorylase B"/>
    <property type="match status" value="1"/>
</dbReference>
<sequence length="773" mass="84316">MQSSVGARAYQNARLQKKLRKQADAVMSLAVEALRQGRFAEAETLCRGIVEEVPDHFHATHLLGLRAYEGGRLEEAQQLFERAIALDPRSPDAHGNLGAVYFDLQKFQDARACQEKALALKPNCPITLTNLGNTLLNIGLGEQAIGLHERAIRLRPDYADAFCNRGMAELMIGRSERAKESFDRALSFQPRHAEAIAGKGMVCIALRHYEEAEAALVAGLAIKPGSPRILAQRGRLNFDLHRLAQAAADFDAALAQSPRLELALRGKAQVNLLLGNTTQAIAAVKTLLEDNPRSDYAIVLLGACYANQGDVATALEHLDAALEITPDYADAIARKIFILDYWPEADFAVQQAARKSWWDAIGAGLPQRTLPPRELDPDRRIVVGYVASEFRNHSAAFALLPVLRHHDHARFQIVCYSCWPLQDEITERFKLLADVWVDAAQLSDEELADRIQADRIDILIDVSGHTAGNRLPVFARKPAPIQVTGFGHATGTGLQTMDYVFADPVFIPQAARHLLAEKVHDLPCLITIDPILDVPPSELPMLRNGHVTFGVFNRVYKISDDAIRVWSRLMREVPGSKIIIKHGLLDDPLLRDGLVARFVAQGTAEDNITCLGSTTRHEHLLAFAQVDISLDTFPQNGGISTWESLYAGVPVVAKLGNGSSARAGGSIVAAVGLDDWVAEDDDGYAAIACKYATQPARLAKLRADLPARIAASPAGNVELYTREVEAAYRRFWHDYCAGASERGEVGVADLAPPPGNPGVAASRVTGRPGLRIS</sequence>
<evidence type="ECO:0000256" key="4">
    <source>
        <dbReference type="ARBA" id="ARBA00022676"/>
    </source>
</evidence>
<feature type="region of interest" description="Disordered" evidence="9">
    <location>
        <begin position="750"/>
        <end position="773"/>
    </location>
</feature>
<evidence type="ECO:0000256" key="8">
    <source>
        <dbReference type="PROSITE-ProRule" id="PRU00339"/>
    </source>
</evidence>
<feature type="repeat" description="TPR" evidence="8">
    <location>
        <begin position="91"/>
        <end position="124"/>
    </location>
</feature>
<evidence type="ECO:0000256" key="9">
    <source>
        <dbReference type="SAM" id="MobiDB-lite"/>
    </source>
</evidence>
<feature type="repeat" description="TPR" evidence="8">
    <location>
        <begin position="125"/>
        <end position="158"/>
    </location>
</feature>
<dbReference type="InterPro" id="IPR019734">
    <property type="entry name" value="TPR_rpt"/>
</dbReference>
<dbReference type="Pfam" id="PF13414">
    <property type="entry name" value="TPR_11"/>
    <property type="match status" value="1"/>
</dbReference>
<dbReference type="Pfam" id="PF13844">
    <property type="entry name" value="Glyco_transf_41"/>
    <property type="match status" value="2"/>
</dbReference>
<dbReference type="AlphaFoldDB" id="A0AAJ6MN46"/>
<evidence type="ECO:0000256" key="1">
    <source>
        <dbReference type="ARBA" id="ARBA00004922"/>
    </source>
</evidence>
<comment type="similarity">
    <text evidence="2">Belongs to the glycosyltransferase 41 family. O-GlcNAc transferase subfamily.</text>
</comment>
<evidence type="ECO:0000259" key="10">
    <source>
        <dbReference type="Pfam" id="PF13844"/>
    </source>
</evidence>
<dbReference type="PANTHER" id="PTHR44835">
    <property type="entry name" value="UDP-N-ACETYLGLUCOSAMINE--PEPTIDE N-ACETYLGLUCOSAMINYLTRANSFERASE SPINDLY-RELATED"/>
    <property type="match status" value="1"/>
</dbReference>
<dbReference type="SUPFAM" id="SSF53756">
    <property type="entry name" value="UDP-Glycosyltransferase/glycogen phosphorylase"/>
    <property type="match status" value="1"/>
</dbReference>
<dbReference type="InterPro" id="IPR011990">
    <property type="entry name" value="TPR-like_helical_dom_sf"/>
</dbReference>
<keyword evidence="4" id="KW-0328">Glycosyltransferase</keyword>
<dbReference type="InterPro" id="IPR029489">
    <property type="entry name" value="OGT/SEC/SPY_C"/>
</dbReference>
<evidence type="ECO:0000256" key="2">
    <source>
        <dbReference type="ARBA" id="ARBA00005386"/>
    </source>
</evidence>
<protein>
    <recommendedName>
        <fullName evidence="3">protein O-GlcNAc transferase</fullName>
        <ecNumber evidence="3">2.4.1.255</ecNumber>
    </recommendedName>
</protein>
<keyword evidence="5" id="KW-0808">Transferase</keyword>
<dbReference type="Proteomes" id="UP000500895">
    <property type="component" value="Chromosome"/>
</dbReference>
<dbReference type="EC" id="2.4.1.255" evidence="3"/>
<dbReference type="RefSeq" id="WP_244637448.1">
    <property type="nucleotide sequence ID" value="NZ_CP050066.2"/>
</dbReference>
<dbReference type="PROSITE" id="PS50005">
    <property type="entry name" value="TPR"/>
    <property type="match status" value="5"/>
</dbReference>
<gene>
    <name evidence="11" type="ORF">HAV00_28325</name>
</gene>
<feature type="domain" description="O-GlcNAc transferase C-terminal" evidence="10">
    <location>
        <begin position="376"/>
        <end position="520"/>
    </location>
</feature>
<organism evidence="11 12">
    <name type="scientific">Bradyrhizobium symbiodeficiens</name>
    <dbReference type="NCBI Taxonomy" id="1404367"/>
    <lineage>
        <taxon>Bacteria</taxon>
        <taxon>Pseudomonadati</taxon>
        <taxon>Pseudomonadota</taxon>
        <taxon>Alphaproteobacteria</taxon>
        <taxon>Hyphomicrobiales</taxon>
        <taxon>Nitrobacteraceae</taxon>
        <taxon>Bradyrhizobium</taxon>
    </lineage>
</organism>
<dbReference type="Gene3D" id="3.40.50.11380">
    <property type="match status" value="1"/>
</dbReference>
<dbReference type="Gene3D" id="1.25.40.10">
    <property type="entry name" value="Tetratricopeptide repeat domain"/>
    <property type="match status" value="3"/>
</dbReference>
<evidence type="ECO:0000313" key="12">
    <source>
        <dbReference type="Proteomes" id="UP000500895"/>
    </source>
</evidence>
<evidence type="ECO:0000256" key="6">
    <source>
        <dbReference type="ARBA" id="ARBA00022737"/>
    </source>
</evidence>
<evidence type="ECO:0000256" key="5">
    <source>
        <dbReference type="ARBA" id="ARBA00022679"/>
    </source>
</evidence>
<dbReference type="InterPro" id="IPR051939">
    <property type="entry name" value="Glycosyltr_41/O-GlcNAc_trsf"/>
</dbReference>
<keyword evidence="7 8" id="KW-0802">TPR repeat</keyword>
<proteinExistence type="inferred from homology"/>
<reference evidence="11 12" key="1">
    <citation type="journal article" date="2020" name="Int. J. Syst. Evol. Microbiol.">
        <title>Description and complete genome sequences of Bradyrhizobium symbiodeficiens sp. nov., a non-symbiotic bacterium associated with legumes native to Canada.</title>
        <authorList>
            <person name="Bromfield E.S.P."/>
            <person name="Cloutier S."/>
            <person name="Nguyen H.D.T."/>
        </authorList>
    </citation>
    <scope>NUCLEOTIDE SEQUENCE [LARGE SCALE GENOMIC DNA]</scope>
    <source>
        <strain evidence="11 12">101S1MB</strain>
    </source>
</reference>